<dbReference type="Proteomes" id="UP001163321">
    <property type="component" value="Chromosome 1"/>
</dbReference>
<dbReference type="EMBL" id="CM047580">
    <property type="protein sequence ID" value="KAI9922097.1"/>
    <property type="molecule type" value="Genomic_DNA"/>
</dbReference>
<reference evidence="1 2" key="1">
    <citation type="journal article" date="2022" name="bioRxiv">
        <title>The genome of the oomycete Peronosclerospora sorghi, a cosmopolitan pathogen of maize and sorghum, is inflated with dispersed pseudogenes.</title>
        <authorList>
            <person name="Fletcher K."/>
            <person name="Martin F."/>
            <person name="Isakeit T."/>
            <person name="Cavanaugh K."/>
            <person name="Magill C."/>
            <person name="Michelmore R."/>
        </authorList>
    </citation>
    <scope>NUCLEOTIDE SEQUENCE [LARGE SCALE GENOMIC DNA]</scope>
    <source>
        <strain evidence="1">P6</strain>
    </source>
</reference>
<proteinExistence type="predicted"/>
<organism evidence="1 2">
    <name type="scientific">Peronosclerospora sorghi</name>
    <dbReference type="NCBI Taxonomy" id="230839"/>
    <lineage>
        <taxon>Eukaryota</taxon>
        <taxon>Sar</taxon>
        <taxon>Stramenopiles</taxon>
        <taxon>Oomycota</taxon>
        <taxon>Peronosporomycetes</taxon>
        <taxon>Peronosporales</taxon>
        <taxon>Peronosporaceae</taxon>
        <taxon>Peronosclerospora</taxon>
    </lineage>
</organism>
<accession>A0ACC0WU19</accession>
<protein>
    <submittedName>
        <fullName evidence="1">Uncharacterized protein</fullName>
    </submittedName>
</protein>
<gene>
    <name evidence="1" type="ORF">PsorP6_001324</name>
</gene>
<evidence type="ECO:0000313" key="1">
    <source>
        <dbReference type="EMBL" id="KAI9922097.1"/>
    </source>
</evidence>
<comment type="caution">
    <text evidence="1">The sequence shown here is derived from an EMBL/GenBank/DDBJ whole genome shotgun (WGS) entry which is preliminary data.</text>
</comment>
<name>A0ACC0WU19_9STRA</name>
<evidence type="ECO:0000313" key="2">
    <source>
        <dbReference type="Proteomes" id="UP001163321"/>
    </source>
</evidence>
<sequence>MMAEDGKRDGNGHVDADSYLKKKDRSKYDLILLKSFSYLHFVSEALTLEVIVLLTERWKEQFRLQGTENRECKWSRKI</sequence>
<keyword evidence="2" id="KW-1185">Reference proteome</keyword>